<dbReference type="AlphaFoldDB" id="A0A5N6J277"/>
<dbReference type="PANTHER" id="PTHR11480:SF3">
    <property type="entry name" value="BCDNA.GH08312"/>
    <property type="match status" value="1"/>
</dbReference>
<evidence type="ECO:0000256" key="3">
    <source>
        <dbReference type="SAM" id="SignalP"/>
    </source>
</evidence>
<keyword evidence="6" id="KW-1185">Reference proteome</keyword>
<dbReference type="Pfam" id="PF05184">
    <property type="entry name" value="SapB_1"/>
    <property type="match status" value="1"/>
</dbReference>
<dbReference type="InterPro" id="IPR011001">
    <property type="entry name" value="Saposin-like"/>
</dbReference>
<evidence type="ECO:0000256" key="1">
    <source>
        <dbReference type="ARBA" id="ARBA00023157"/>
    </source>
</evidence>
<dbReference type="EMBL" id="ML732813">
    <property type="protein sequence ID" value="KAB8271713.1"/>
    <property type="molecule type" value="Genomic_DNA"/>
</dbReference>
<evidence type="ECO:0000256" key="2">
    <source>
        <dbReference type="ARBA" id="ARBA00023180"/>
    </source>
</evidence>
<dbReference type="Pfam" id="PF03489">
    <property type="entry name" value="SapB_2"/>
    <property type="match status" value="1"/>
</dbReference>
<evidence type="ECO:0000259" key="4">
    <source>
        <dbReference type="PROSITE" id="PS50015"/>
    </source>
</evidence>
<dbReference type="PRINTS" id="PR01797">
    <property type="entry name" value="SAPOSIN"/>
</dbReference>
<keyword evidence="2" id="KW-0325">Glycoprotein</keyword>
<proteinExistence type="predicted"/>
<dbReference type="InterPro" id="IPR008139">
    <property type="entry name" value="SaposinB_dom"/>
</dbReference>
<reference evidence="5 6" key="1">
    <citation type="submission" date="2019-04" db="EMBL/GenBank/DDBJ databases">
        <title>Fungal friends and foes A comparative genomics study of 23 Aspergillus species from section Flavi.</title>
        <authorList>
            <consortium name="DOE Joint Genome Institute"/>
            <person name="Kjaerbolling I."/>
            <person name="Vesth T.C."/>
            <person name="Frisvad J.C."/>
            <person name="Nybo J.L."/>
            <person name="Theobald S."/>
            <person name="Kildgaard S."/>
            <person name="Petersen T.I."/>
            <person name="Kuo A."/>
            <person name="Sato A."/>
            <person name="Lyhne E.K."/>
            <person name="Kogle M.E."/>
            <person name="Wiebenga A."/>
            <person name="Kun R.S."/>
            <person name="Lubbers R.J."/>
            <person name="Makela M.R."/>
            <person name="Barry K."/>
            <person name="Chovatia M."/>
            <person name="Clum A."/>
            <person name="Daum C."/>
            <person name="Haridas S."/>
            <person name="He G."/>
            <person name="LaButti K."/>
            <person name="Lipzen A."/>
            <person name="Mondo S."/>
            <person name="Pangilinan J."/>
            <person name="Riley R."/>
            <person name="Salamov A."/>
            <person name="Simmons B.A."/>
            <person name="Magnuson J.K."/>
            <person name="Henrissat B."/>
            <person name="Mortensen U.H."/>
            <person name="Larsen T.O."/>
            <person name="De vries R.P."/>
            <person name="Grigoriev I.V."/>
            <person name="Machida M."/>
            <person name="Baker S.E."/>
            <person name="Andersen M.R."/>
        </authorList>
    </citation>
    <scope>NUCLEOTIDE SEQUENCE [LARGE SCALE GENOMIC DNA]</scope>
    <source>
        <strain evidence="5 6">CBS 117635</strain>
    </source>
</reference>
<name>A0A5N6J277_9EURO</name>
<evidence type="ECO:0000313" key="5">
    <source>
        <dbReference type="EMBL" id="KAB8271713.1"/>
    </source>
</evidence>
<dbReference type="Gene3D" id="1.10.225.10">
    <property type="entry name" value="Saposin-like"/>
    <property type="match status" value="1"/>
</dbReference>
<dbReference type="Proteomes" id="UP000326289">
    <property type="component" value="Unassembled WGS sequence"/>
</dbReference>
<dbReference type="InterPro" id="IPR007856">
    <property type="entry name" value="SapB_1"/>
</dbReference>
<dbReference type="PROSITE" id="PS50015">
    <property type="entry name" value="SAP_B"/>
    <property type="match status" value="1"/>
</dbReference>
<organism evidence="5 6">
    <name type="scientific">Aspergillus minisclerotigenes</name>
    <dbReference type="NCBI Taxonomy" id="656917"/>
    <lineage>
        <taxon>Eukaryota</taxon>
        <taxon>Fungi</taxon>
        <taxon>Dikarya</taxon>
        <taxon>Ascomycota</taxon>
        <taxon>Pezizomycotina</taxon>
        <taxon>Eurotiomycetes</taxon>
        <taxon>Eurotiomycetidae</taxon>
        <taxon>Eurotiales</taxon>
        <taxon>Aspergillaceae</taxon>
        <taxon>Aspergillus</taxon>
        <taxon>Aspergillus subgen. Circumdati</taxon>
    </lineage>
</organism>
<keyword evidence="1" id="KW-1015">Disulfide bond</keyword>
<gene>
    <name evidence="5" type="ORF">BDV30DRAFT_240193</name>
</gene>
<keyword evidence="3" id="KW-0732">Signal</keyword>
<dbReference type="SUPFAM" id="SSF47862">
    <property type="entry name" value="Saposin"/>
    <property type="match status" value="1"/>
</dbReference>
<feature type="signal peptide" evidence="3">
    <location>
        <begin position="1"/>
        <end position="19"/>
    </location>
</feature>
<protein>
    <submittedName>
        <fullName evidence="5">Saposin-like protein</fullName>
    </submittedName>
</protein>
<dbReference type="GO" id="GO:0006665">
    <property type="term" value="P:sphingolipid metabolic process"/>
    <property type="evidence" value="ECO:0007669"/>
    <property type="project" value="InterPro"/>
</dbReference>
<dbReference type="InterPro" id="IPR008373">
    <property type="entry name" value="Saposin"/>
</dbReference>
<accession>A0A5N6J277</accession>
<feature type="domain" description="Saposin B-type" evidence="4">
    <location>
        <begin position="38"/>
        <end position="117"/>
    </location>
</feature>
<dbReference type="InterPro" id="IPR008138">
    <property type="entry name" value="SapB_2"/>
</dbReference>
<sequence>MVNIIIPLTIGSLIFALEANFFAKSPAMAGAEKPLLRRDLECDLCKRVIGVANGEIKGNRAEEPIIQALENVCKFVPGKERSKCDDFVEQHTNELIPIMVEQVDPTRVCALLGVCLI</sequence>
<evidence type="ECO:0000313" key="6">
    <source>
        <dbReference type="Proteomes" id="UP000326289"/>
    </source>
</evidence>
<dbReference type="InterPro" id="IPR051428">
    <property type="entry name" value="Sphingo_Act-Surfact_Prot"/>
</dbReference>
<dbReference type="GO" id="GO:0016020">
    <property type="term" value="C:membrane"/>
    <property type="evidence" value="ECO:0007669"/>
    <property type="project" value="GOC"/>
</dbReference>
<dbReference type="PANTHER" id="PTHR11480">
    <property type="entry name" value="SAPOSIN-RELATED"/>
    <property type="match status" value="1"/>
</dbReference>
<feature type="chain" id="PRO_5024994685" evidence="3">
    <location>
        <begin position="20"/>
        <end position="117"/>
    </location>
</feature>
<dbReference type="SMART" id="SM00741">
    <property type="entry name" value="SapB"/>
    <property type="match status" value="1"/>
</dbReference>